<evidence type="ECO:0000313" key="6">
    <source>
        <dbReference type="EMBL" id="MBC9130633.1"/>
    </source>
</evidence>
<evidence type="ECO:0000256" key="3">
    <source>
        <dbReference type="ARBA" id="ARBA00022801"/>
    </source>
</evidence>
<accession>A0ABR7QWP1</accession>
<dbReference type="PROSITE" id="PS50830">
    <property type="entry name" value="TNASE_3"/>
    <property type="match status" value="1"/>
</dbReference>
<feature type="chain" id="PRO_5046779898" evidence="4">
    <location>
        <begin position="18"/>
        <end position="155"/>
    </location>
</feature>
<dbReference type="PANTHER" id="PTHR12302:SF3">
    <property type="entry name" value="SERINE_THREONINE-PROTEIN KINASE 31"/>
    <property type="match status" value="1"/>
</dbReference>
<name>A0ABR7QWP1_9GAMM</name>
<keyword evidence="1" id="KW-0540">Nuclease</keyword>
<dbReference type="InterPro" id="IPR035437">
    <property type="entry name" value="SNase_OB-fold_sf"/>
</dbReference>
<keyword evidence="7" id="KW-1185">Reference proteome</keyword>
<gene>
    <name evidence="6" type="ORF">FcAc13_04840</name>
</gene>
<evidence type="ECO:0000256" key="2">
    <source>
        <dbReference type="ARBA" id="ARBA00022759"/>
    </source>
</evidence>
<protein>
    <submittedName>
        <fullName evidence="6">Thermonuclease family protein</fullName>
    </submittedName>
</protein>
<proteinExistence type="predicted"/>
<dbReference type="EMBL" id="JABURY010000010">
    <property type="protein sequence ID" value="MBC9130633.1"/>
    <property type="molecule type" value="Genomic_DNA"/>
</dbReference>
<dbReference type="Proteomes" id="UP000651208">
    <property type="component" value="Unassembled WGS sequence"/>
</dbReference>
<dbReference type="PROSITE" id="PS01123">
    <property type="entry name" value="TNASE_1"/>
    <property type="match status" value="1"/>
</dbReference>
<organism evidence="6 7">
    <name type="scientific">Frischella japonica</name>
    <dbReference type="NCBI Taxonomy" id="2741544"/>
    <lineage>
        <taxon>Bacteria</taxon>
        <taxon>Pseudomonadati</taxon>
        <taxon>Pseudomonadota</taxon>
        <taxon>Gammaproteobacteria</taxon>
        <taxon>Orbales</taxon>
        <taxon>Orbaceae</taxon>
        <taxon>Frischella</taxon>
    </lineage>
</organism>
<dbReference type="InterPro" id="IPR002071">
    <property type="entry name" value="Thermonucl_AS"/>
</dbReference>
<sequence>MKKWIIVFIFFSINAFANFSAKVIKVIDGDTVEVLTTKNNKIKVRLIDIDAPEHGQPYSHKSKQYLASLIDQKQVLIIDKGKDIYKRTLAIILYHQMNINQEMVKSGYAWAYRFKNNATNQKFLKIEANARQKKLGLWQDKQPIEPWVYKQSHKK</sequence>
<dbReference type="InterPro" id="IPR016071">
    <property type="entry name" value="Staphylococal_nuclease_OB-fold"/>
</dbReference>
<evidence type="ECO:0000313" key="7">
    <source>
        <dbReference type="Proteomes" id="UP000651208"/>
    </source>
</evidence>
<keyword evidence="2" id="KW-0255">Endonuclease</keyword>
<dbReference type="PANTHER" id="PTHR12302">
    <property type="entry name" value="EBNA2 BINDING PROTEIN P100"/>
    <property type="match status" value="1"/>
</dbReference>
<dbReference type="CDD" id="cd00175">
    <property type="entry name" value="SNc"/>
    <property type="match status" value="1"/>
</dbReference>
<evidence type="ECO:0000256" key="1">
    <source>
        <dbReference type="ARBA" id="ARBA00022722"/>
    </source>
</evidence>
<dbReference type="Gene3D" id="2.40.50.90">
    <property type="match status" value="1"/>
</dbReference>
<reference evidence="6 7" key="1">
    <citation type="submission" date="2020-06" db="EMBL/GenBank/DDBJ databases">
        <title>Frischella cerana isolated from Apis cerana gut homogenate.</title>
        <authorList>
            <person name="Wolter L.A."/>
            <person name="Suenami S."/>
            <person name="Miyazaki R."/>
        </authorList>
    </citation>
    <scope>NUCLEOTIDE SEQUENCE [LARGE SCALE GENOMIC DNA]</scope>
    <source>
        <strain evidence="6 7">Ac13</strain>
    </source>
</reference>
<keyword evidence="3" id="KW-0378">Hydrolase</keyword>
<feature type="signal peptide" evidence="4">
    <location>
        <begin position="1"/>
        <end position="17"/>
    </location>
</feature>
<comment type="caution">
    <text evidence="6">The sequence shown here is derived from an EMBL/GenBank/DDBJ whole genome shotgun (WGS) entry which is preliminary data.</text>
</comment>
<keyword evidence="4" id="KW-0732">Signal</keyword>
<evidence type="ECO:0000256" key="4">
    <source>
        <dbReference type="SAM" id="SignalP"/>
    </source>
</evidence>
<feature type="domain" description="TNase-like" evidence="5">
    <location>
        <begin position="17"/>
        <end position="140"/>
    </location>
</feature>
<dbReference type="Pfam" id="PF00565">
    <property type="entry name" value="SNase"/>
    <property type="match status" value="1"/>
</dbReference>
<dbReference type="SMART" id="SM00318">
    <property type="entry name" value="SNc"/>
    <property type="match status" value="1"/>
</dbReference>
<dbReference type="RefSeq" id="WP_187755072.1">
    <property type="nucleotide sequence ID" value="NZ_JABURY010000010.1"/>
</dbReference>
<evidence type="ECO:0000259" key="5">
    <source>
        <dbReference type="PROSITE" id="PS50830"/>
    </source>
</evidence>
<dbReference type="SUPFAM" id="SSF50199">
    <property type="entry name" value="Staphylococcal nuclease"/>
    <property type="match status" value="1"/>
</dbReference>